<keyword evidence="1" id="KW-0547">Nucleotide-binding</keyword>
<reference evidence="1 3" key="1">
    <citation type="journal article" date="2011" name="Nature">
        <title>The Medicago genome provides insight into the evolution of rhizobial symbioses.</title>
        <authorList>
            <person name="Young N.D."/>
            <person name="Debelle F."/>
            <person name="Oldroyd G.E."/>
            <person name="Geurts R."/>
            <person name="Cannon S.B."/>
            <person name="Udvardi M.K."/>
            <person name="Benedito V.A."/>
            <person name="Mayer K.F."/>
            <person name="Gouzy J."/>
            <person name="Schoof H."/>
            <person name="Van de Peer Y."/>
            <person name="Proost S."/>
            <person name="Cook D.R."/>
            <person name="Meyers B.C."/>
            <person name="Spannagl M."/>
            <person name="Cheung F."/>
            <person name="De Mita S."/>
            <person name="Krishnakumar V."/>
            <person name="Gundlach H."/>
            <person name="Zhou S."/>
            <person name="Mudge J."/>
            <person name="Bharti A.K."/>
            <person name="Murray J.D."/>
            <person name="Naoumkina M.A."/>
            <person name="Rosen B."/>
            <person name="Silverstein K.A."/>
            <person name="Tang H."/>
            <person name="Rombauts S."/>
            <person name="Zhao P.X."/>
            <person name="Zhou P."/>
            <person name="Barbe V."/>
            <person name="Bardou P."/>
            <person name="Bechner M."/>
            <person name="Bellec A."/>
            <person name="Berger A."/>
            <person name="Berges H."/>
            <person name="Bidwell S."/>
            <person name="Bisseling T."/>
            <person name="Choisne N."/>
            <person name="Couloux A."/>
            <person name="Denny R."/>
            <person name="Deshpande S."/>
            <person name="Dai X."/>
            <person name="Doyle J.J."/>
            <person name="Dudez A.M."/>
            <person name="Farmer A.D."/>
            <person name="Fouteau S."/>
            <person name="Franken C."/>
            <person name="Gibelin C."/>
            <person name="Gish J."/>
            <person name="Goldstein S."/>
            <person name="Gonzalez A.J."/>
            <person name="Green P.J."/>
            <person name="Hallab A."/>
            <person name="Hartog M."/>
            <person name="Hua A."/>
            <person name="Humphray S.J."/>
            <person name="Jeong D.H."/>
            <person name="Jing Y."/>
            <person name="Jocker A."/>
            <person name="Kenton S.M."/>
            <person name="Kim D.J."/>
            <person name="Klee K."/>
            <person name="Lai H."/>
            <person name="Lang C."/>
            <person name="Lin S."/>
            <person name="Macmil S.L."/>
            <person name="Magdelenat G."/>
            <person name="Matthews L."/>
            <person name="McCorrison J."/>
            <person name="Monaghan E.L."/>
            <person name="Mun J.H."/>
            <person name="Najar F.Z."/>
            <person name="Nicholson C."/>
            <person name="Noirot C."/>
            <person name="O'Bleness M."/>
            <person name="Paule C.R."/>
            <person name="Poulain J."/>
            <person name="Prion F."/>
            <person name="Qin B."/>
            <person name="Qu C."/>
            <person name="Retzel E.F."/>
            <person name="Riddle C."/>
            <person name="Sallet E."/>
            <person name="Samain S."/>
            <person name="Samson N."/>
            <person name="Sanders I."/>
            <person name="Saurat O."/>
            <person name="Scarpelli C."/>
            <person name="Schiex T."/>
            <person name="Segurens B."/>
            <person name="Severin A.J."/>
            <person name="Sherrier D.J."/>
            <person name="Shi R."/>
            <person name="Sims S."/>
            <person name="Singer S.R."/>
            <person name="Sinharoy S."/>
            <person name="Sterck L."/>
            <person name="Viollet A."/>
            <person name="Wang B.B."/>
            <person name="Wang K."/>
            <person name="Wang M."/>
            <person name="Wang X."/>
            <person name="Warfsmann J."/>
            <person name="Weissenbach J."/>
            <person name="White D.D."/>
            <person name="White J.D."/>
            <person name="Wiley G.B."/>
            <person name="Wincker P."/>
            <person name="Xing Y."/>
            <person name="Yang L."/>
            <person name="Yao Z."/>
            <person name="Ying F."/>
            <person name="Zhai J."/>
            <person name="Zhou L."/>
            <person name="Zuber A."/>
            <person name="Denarie J."/>
            <person name="Dixon R.A."/>
            <person name="May G.D."/>
            <person name="Schwartz D.C."/>
            <person name="Rogers J."/>
            <person name="Quetier F."/>
            <person name="Town C.D."/>
            <person name="Roe B.A."/>
        </authorList>
    </citation>
    <scope>NUCLEOTIDE SEQUENCE [LARGE SCALE GENOMIC DNA]</scope>
    <source>
        <strain evidence="1">A17</strain>
        <strain evidence="2 3">cv. Jemalong A17</strain>
    </source>
</reference>
<accession>A0A072TVM0</accession>
<dbReference type="InterPro" id="IPR027417">
    <property type="entry name" value="P-loop_NTPase"/>
</dbReference>
<organism evidence="1 3">
    <name type="scientific">Medicago truncatula</name>
    <name type="common">Barrel medic</name>
    <name type="synonym">Medicago tribuloides</name>
    <dbReference type="NCBI Taxonomy" id="3880"/>
    <lineage>
        <taxon>Eukaryota</taxon>
        <taxon>Viridiplantae</taxon>
        <taxon>Streptophyta</taxon>
        <taxon>Embryophyta</taxon>
        <taxon>Tracheophyta</taxon>
        <taxon>Spermatophyta</taxon>
        <taxon>Magnoliopsida</taxon>
        <taxon>eudicotyledons</taxon>
        <taxon>Gunneridae</taxon>
        <taxon>Pentapetalae</taxon>
        <taxon>rosids</taxon>
        <taxon>fabids</taxon>
        <taxon>Fabales</taxon>
        <taxon>Fabaceae</taxon>
        <taxon>Papilionoideae</taxon>
        <taxon>50 kb inversion clade</taxon>
        <taxon>NPAAA clade</taxon>
        <taxon>Hologalegina</taxon>
        <taxon>IRL clade</taxon>
        <taxon>Trifolieae</taxon>
        <taxon>Medicago</taxon>
    </lineage>
</organism>
<dbReference type="HOGENOM" id="CLU_001324_11_1_1"/>
<evidence type="ECO:0000313" key="1">
    <source>
        <dbReference type="EMBL" id="KEH17575.1"/>
    </source>
</evidence>
<keyword evidence="1" id="KW-0347">Helicase</keyword>
<sequence length="89" mass="10025">MTMNKSQGQSLKQVDIYLPQPVFLHGQLYVAISGVTSRNGLKISLIDDDSLCIDITSNVKIDFIFFLPWKTCNPNCQTLDPKWPADEHA</sequence>
<keyword evidence="3" id="KW-1185">Reference proteome</keyword>
<keyword evidence="1" id="KW-0067">ATP-binding</keyword>
<dbReference type="EMBL" id="KL402732">
    <property type="protein sequence ID" value="KEH17575.1"/>
    <property type="molecule type" value="Genomic_DNA"/>
</dbReference>
<name>A0A072TVM0_MEDTR</name>
<gene>
    <name evidence="1" type="ORF">MTR_0007s0160</name>
</gene>
<evidence type="ECO:0000313" key="3">
    <source>
        <dbReference type="Proteomes" id="UP000002051"/>
    </source>
</evidence>
<reference evidence="2" key="3">
    <citation type="submission" date="2015-06" db="UniProtKB">
        <authorList>
            <consortium name="EnsemblPlants"/>
        </authorList>
    </citation>
    <scope>IDENTIFICATION</scope>
    <source>
        <strain evidence="2">cv. Jemalong A17</strain>
    </source>
</reference>
<keyword evidence="1" id="KW-0378">Hydrolase</keyword>
<dbReference type="STRING" id="3880.A0A072TVM0"/>
<protein>
    <submittedName>
        <fullName evidence="1">Helicase-like protein, putative</fullName>
    </submittedName>
</protein>
<dbReference type="EnsemblPlants" id="KEH17575">
    <property type="protein sequence ID" value="KEH17575"/>
    <property type="gene ID" value="MTR_0007s0160"/>
</dbReference>
<dbReference type="GO" id="GO:0004386">
    <property type="term" value="F:helicase activity"/>
    <property type="evidence" value="ECO:0007669"/>
    <property type="project" value="UniProtKB-KW"/>
</dbReference>
<dbReference type="Proteomes" id="UP000002051">
    <property type="component" value="Unassembled WGS sequence"/>
</dbReference>
<reference evidence="1 3" key="2">
    <citation type="journal article" date="2014" name="BMC Genomics">
        <title>An improved genome release (version Mt4.0) for the model legume Medicago truncatula.</title>
        <authorList>
            <person name="Tang H."/>
            <person name="Krishnakumar V."/>
            <person name="Bidwell S."/>
            <person name="Rosen B."/>
            <person name="Chan A."/>
            <person name="Zhou S."/>
            <person name="Gentzbittel L."/>
            <person name="Childs K.L."/>
            <person name="Yandell M."/>
            <person name="Gundlach H."/>
            <person name="Mayer K.F."/>
            <person name="Schwartz D.C."/>
            <person name="Town C.D."/>
        </authorList>
    </citation>
    <scope>GENOME REANNOTATION</scope>
    <source>
        <strain evidence="1">A17</strain>
        <strain evidence="2 3">cv. Jemalong A17</strain>
    </source>
</reference>
<evidence type="ECO:0000313" key="2">
    <source>
        <dbReference type="EnsemblPlants" id="KEH17575"/>
    </source>
</evidence>
<proteinExistence type="predicted"/>
<dbReference type="AlphaFoldDB" id="A0A072TVM0"/>
<dbReference type="SUPFAM" id="SSF52540">
    <property type="entry name" value="P-loop containing nucleoside triphosphate hydrolases"/>
    <property type="match status" value="1"/>
</dbReference>